<dbReference type="EMBL" id="LZLC01000260">
    <property type="protein sequence ID" value="OBJ35696.1"/>
    <property type="molecule type" value="Genomic_DNA"/>
</dbReference>
<dbReference type="AlphaFoldDB" id="A0A1A3GJV3"/>
<proteinExistence type="predicted"/>
<evidence type="ECO:0000313" key="2">
    <source>
        <dbReference type="EMBL" id="OBJ35696.1"/>
    </source>
</evidence>
<protein>
    <submittedName>
        <fullName evidence="2">Uncharacterized protein</fullName>
    </submittedName>
</protein>
<keyword evidence="1" id="KW-0472">Membrane</keyword>
<evidence type="ECO:0000256" key="1">
    <source>
        <dbReference type="SAM" id="Phobius"/>
    </source>
</evidence>
<organism evidence="2 3">
    <name type="scientific">Mycolicibacterium mucogenicum</name>
    <name type="common">Mycobacterium mucogenicum</name>
    <dbReference type="NCBI Taxonomy" id="56689"/>
    <lineage>
        <taxon>Bacteria</taxon>
        <taxon>Bacillati</taxon>
        <taxon>Actinomycetota</taxon>
        <taxon>Actinomycetes</taxon>
        <taxon>Mycobacteriales</taxon>
        <taxon>Mycobacteriaceae</taxon>
        <taxon>Mycolicibacterium</taxon>
    </lineage>
</organism>
<keyword evidence="1" id="KW-1133">Transmembrane helix</keyword>
<reference evidence="2 3" key="1">
    <citation type="submission" date="2016-06" db="EMBL/GenBank/DDBJ databases">
        <authorList>
            <person name="Kjaerup R.B."/>
            <person name="Dalgaard T.S."/>
            <person name="Juul-Madsen H.R."/>
        </authorList>
    </citation>
    <scope>NUCLEOTIDE SEQUENCE [LARGE SCALE GENOMIC DNA]</scope>
    <source>
        <strain evidence="2 3">1127319.6</strain>
    </source>
</reference>
<accession>A0A1A3GJV3</accession>
<feature type="transmembrane region" description="Helical" evidence="1">
    <location>
        <begin position="7"/>
        <end position="25"/>
    </location>
</feature>
<evidence type="ECO:0000313" key="3">
    <source>
        <dbReference type="Proteomes" id="UP000093898"/>
    </source>
</evidence>
<comment type="caution">
    <text evidence="2">The sequence shown here is derived from an EMBL/GenBank/DDBJ whole genome shotgun (WGS) entry which is preliminary data.</text>
</comment>
<dbReference type="RefSeq" id="WP_064986531.1">
    <property type="nucleotide sequence ID" value="NZ_LZLC01000260.1"/>
</dbReference>
<dbReference type="STRING" id="56689.GCA_001291445_04024"/>
<dbReference type="Proteomes" id="UP000093898">
    <property type="component" value="Unassembled WGS sequence"/>
</dbReference>
<feature type="non-terminal residue" evidence="2">
    <location>
        <position position="1"/>
    </location>
</feature>
<keyword evidence="1" id="KW-0812">Transmembrane</keyword>
<gene>
    <name evidence="2" type="ORF">A5630_08800</name>
</gene>
<sequence length="165" mass="18818">RLDLREALASFGIIIVLMVAVVWTIPASPIKDVMMPELQPIARFTGLDQTWGMFSPNPPLSVPEVETAVLYDSGARRVWKLEGDRSLVGQFYWDRWRKFKEALINEPVTRPAYAMWVVRKLMQPGEHPVGVTIFADSRKLRPPGSNAPEEHEQKILYDWKFGPAS</sequence>
<name>A0A1A3GJV3_MYCMU</name>